<proteinExistence type="predicted"/>
<name>A0A914X091_9BILA</name>
<dbReference type="WBParaSite" id="PSAMB.scaffold6100size10203.g27894.t1">
    <property type="protein sequence ID" value="PSAMB.scaffold6100size10203.g27894.t1"/>
    <property type="gene ID" value="PSAMB.scaffold6100size10203.g27894"/>
</dbReference>
<organism evidence="2 3">
    <name type="scientific">Plectus sambesii</name>
    <dbReference type="NCBI Taxonomy" id="2011161"/>
    <lineage>
        <taxon>Eukaryota</taxon>
        <taxon>Metazoa</taxon>
        <taxon>Ecdysozoa</taxon>
        <taxon>Nematoda</taxon>
        <taxon>Chromadorea</taxon>
        <taxon>Plectida</taxon>
        <taxon>Plectina</taxon>
        <taxon>Plectoidea</taxon>
        <taxon>Plectidae</taxon>
        <taxon>Plectus</taxon>
    </lineage>
</organism>
<dbReference type="AlphaFoldDB" id="A0A914X091"/>
<dbReference type="Proteomes" id="UP000887566">
    <property type="component" value="Unplaced"/>
</dbReference>
<feature type="compositionally biased region" description="Polar residues" evidence="1">
    <location>
        <begin position="92"/>
        <end position="102"/>
    </location>
</feature>
<feature type="region of interest" description="Disordered" evidence="1">
    <location>
        <begin position="59"/>
        <end position="137"/>
    </location>
</feature>
<accession>A0A914X091</accession>
<evidence type="ECO:0000256" key="1">
    <source>
        <dbReference type="SAM" id="MobiDB-lite"/>
    </source>
</evidence>
<reference evidence="3" key="1">
    <citation type="submission" date="2022-11" db="UniProtKB">
        <authorList>
            <consortium name="WormBaseParasite"/>
        </authorList>
    </citation>
    <scope>IDENTIFICATION</scope>
</reference>
<keyword evidence="2" id="KW-1185">Reference proteome</keyword>
<protein>
    <submittedName>
        <fullName evidence="3">Uncharacterized protein</fullName>
    </submittedName>
</protein>
<sequence length="163" mass="18404">MELDVLLRGRRHRLKAFVAEDDVSSLPPSRDDSFHCRLQRTTSLHRCANRHHLPTQVKSLLPLQPWQNDSPLPPSRDDLSSSLPTLKDLLPSQPSRNDSLSLPPTLDYSLPPQPLRDASSPSLPSRGRLPPPTLNDRPLDCSTLLNCLLLRAWREPSMLKSEE</sequence>
<evidence type="ECO:0000313" key="3">
    <source>
        <dbReference type="WBParaSite" id="PSAMB.scaffold6100size10203.g27894.t1"/>
    </source>
</evidence>
<feature type="compositionally biased region" description="Low complexity" evidence="1">
    <location>
        <begin position="119"/>
        <end position="128"/>
    </location>
</feature>
<evidence type="ECO:0000313" key="2">
    <source>
        <dbReference type="Proteomes" id="UP000887566"/>
    </source>
</evidence>